<dbReference type="PROSITE" id="PS00678">
    <property type="entry name" value="WD_REPEATS_1"/>
    <property type="match status" value="1"/>
</dbReference>
<gene>
    <name evidence="4" type="ORF">BSL78_09073</name>
</gene>
<dbReference type="InterPro" id="IPR051075">
    <property type="entry name" value="SCF_subunit_WD-repeat"/>
</dbReference>
<feature type="repeat" description="WD" evidence="3">
    <location>
        <begin position="270"/>
        <end position="309"/>
    </location>
</feature>
<protein>
    <submittedName>
        <fullName evidence="4">Putative CMT1A duplicated region transcript 1 protein</fullName>
    </submittedName>
</protein>
<dbReference type="Proteomes" id="UP000230750">
    <property type="component" value="Unassembled WGS sequence"/>
</dbReference>
<keyword evidence="1 3" id="KW-0853">WD repeat</keyword>
<dbReference type="EMBL" id="MRZV01000266">
    <property type="protein sequence ID" value="PIK54044.1"/>
    <property type="molecule type" value="Genomic_DNA"/>
</dbReference>
<dbReference type="SMART" id="SM00320">
    <property type="entry name" value="WD40"/>
    <property type="match status" value="5"/>
</dbReference>
<evidence type="ECO:0000256" key="3">
    <source>
        <dbReference type="PROSITE-ProRule" id="PRU00221"/>
    </source>
</evidence>
<dbReference type="PANTHER" id="PTHR19872:SF7">
    <property type="entry name" value="F-BOX AND WD REPEAT DOMAIN CONTAINING PROTEIN 10B-RELATED"/>
    <property type="match status" value="1"/>
</dbReference>
<dbReference type="OrthoDB" id="674604at2759"/>
<dbReference type="PROSITE" id="PS50082">
    <property type="entry name" value="WD_REPEATS_2"/>
    <property type="match status" value="3"/>
</dbReference>
<dbReference type="PANTHER" id="PTHR19872">
    <property type="entry name" value="UBIQUITIN LIGASE SPECIFICITY FACTOR/HREP PROTEIN"/>
    <property type="match status" value="1"/>
</dbReference>
<dbReference type="Pfam" id="PF00400">
    <property type="entry name" value="WD40"/>
    <property type="match status" value="5"/>
</dbReference>
<dbReference type="InterPro" id="IPR020472">
    <property type="entry name" value="WD40_PAC1"/>
</dbReference>
<evidence type="ECO:0000313" key="4">
    <source>
        <dbReference type="EMBL" id="PIK54044.1"/>
    </source>
</evidence>
<keyword evidence="2" id="KW-0677">Repeat</keyword>
<feature type="repeat" description="WD" evidence="3">
    <location>
        <begin position="228"/>
        <end position="269"/>
    </location>
</feature>
<dbReference type="AlphaFoldDB" id="A0A2G8L197"/>
<feature type="repeat" description="WD" evidence="3">
    <location>
        <begin position="454"/>
        <end position="476"/>
    </location>
</feature>
<dbReference type="STRING" id="307972.A0A2G8L197"/>
<comment type="caution">
    <text evidence="4">The sequence shown here is derived from an EMBL/GenBank/DDBJ whole genome shotgun (WGS) entry which is preliminary data.</text>
</comment>
<reference evidence="4 5" key="1">
    <citation type="journal article" date="2017" name="PLoS Biol.">
        <title>The sea cucumber genome provides insights into morphological evolution and visceral regeneration.</title>
        <authorList>
            <person name="Zhang X."/>
            <person name="Sun L."/>
            <person name="Yuan J."/>
            <person name="Sun Y."/>
            <person name="Gao Y."/>
            <person name="Zhang L."/>
            <person name="Li S."/>
            <person name="Dai H."/>
            <person name="Hamel J.F."/>
            <person name="Liu C."/>
            <person name="Yu Y."/>
            <person name="Liu S."/>
            <person name="Lin W."/>
            <person name="Guo K."/>
            <person name="Jin S."/>
            <person name="Xu P."/>
            <person name="Storey K.B."/>
            <person name="Huan P."/>
            <person name="Zhang T."/>
            <person name="Zhou Y."/>
            <person name="Zhang J."/>
            <person name="Lin C."/>
            <person name="Li X."/>
            <person name="Xing L."/>
            <person name="Huo D."/>
            <person name="Sun M."/>
            <person name="Wang L."/>
            <person name="Mercier A."/>
            <person name="Li F."/>
            <person name="Yang H."/>
            <person name="Xiang J."/>
        </authorList>
    </citation>
    <scope>NUCLEOTIDE SEQUENCE [LARGE SCALE GENOMIC DNA]</scope>
    <source>
        <strain evidence="4">Shaxun</strain>
        <tissue evidence="4">Muscle</tissue>
    </source>
</reference>
<dbReference type="SUPFAM" id="SSF50978">
    <property type="entry name" value="WD40 repeat-like"/>
    <property type="match status" value="1"/>
</dbReference>
<keyword evidence="5" id="KW-1185">Reference proteome</keyword>
<sequence length="541" mass="60680">MMHHLKLTGERFLHNVEYNTRRVSTVKRDHMYNVITGVPHLHIKLRANGAIRHQLTTYGNMRQCTSSSSLISRPLVETPPNCIMLGMTCNQFHLHKQVNCLKVSQHWEAIATEVEEDMRLRQIMWEEVMLMQGSSAKGGNPVYADYIPVSIPQVVPGSFEIFISEEETVDVNFKSEVDLEGSYSGLITSPVNMETRNIYCGPYNVMVLSDQHVRFIDINRGQEVRPLITGHAGSIKSLFINENDGFVLSGSFDTSIRCWSISTGKPLKIFNGHQGTVRCLAMSADKLVSGSKDKAVKVWNFSTGKCIRTFKHARQINSVAIHEDTVVSGCEGGRVKVWSVEKACLIKMLYKSPRQKNQYGISDPHTHAGPITCVKVDSYHIASGSADGYALIWSALGDVTKCIKALRHPKDNNGLGEQWTMMRLGKGVGSGEERTGDENMWERSVCLEMNYLRLVTGCEDGKLRIWNMLTGDCLRVMRGNSRSDPILTIHPAVTALNTINNLLILNFEEIDWDYGSDERSSCSVTKTISRRLPLDVNPTPW</sequence>
<dbReference type="PROSITE" id="PS50294">
    <property type="entry name" value="WD_REPEATS_REGION"/>
    <property type="match status" value="2"/>
</dbReference>
<name>A0A2G8L197_STIJA</name>
<dbReference type="PRINTS" id="PR00320">
    <property type="entry name" value="GPROTEINBRPT"/>
</dbReference>
<dbReference type="InterPro" id="IPR015943">
    <property type="entry name" value="WD40/YVTN_repeat-like_dom_sf"/>
</dbReference>
<evidence type="ECO:0000256" key="2">
    <source>
        <dbReference type="ARBA" id="ARBA00022737"/>
    </source>
</evidence>
<evidence type="ECO:0000313" key="5">
    <source>
        <dbReference type="Proteomes" id="UP000230750"/>
    </source>
</evidence>
<organism evidence="4 5">
    <name type="scientific">Stichopus japonicus</name>
    <name type="common">Sea cucumber</name>
    <dbReference type="NCBI Taxonomy" id="307972"/>
    <lineage>
        <taxon>Eukaryota</taxon>
        <taxon>Metazoa</taxon>
        <taxon>Echinodermata</taxon>
        <taxon>Eleutherozoa</taxon>
        <taxon>Echinozoa</taxon>
        <taxon>Holothuroidea</taxon>
        <taxon>Aspidochirotacea</taxon>
        <taxon>Aspidochirotida</taxon>
        <taxon>Stichopodidae</taxon>
        <taxon>Apostichopus</taxon>
    </lineage>
</organism>
<dbReference type="InterPro" id="IPR036322">
    <property type="entry name" value="WD40_repeat_dom_sf"/>
</dbReference>
<dbReference type="InterPro" id="IPR019775">
    <property type="entry name" value="WD40_repeat_CS"/>
</dbReference>
<dbReference type="InterPro" id="IPR001680">
    <property type="entry name" value="WD40_rpt"/>
</dbReference>
<proteinExistence type="predicted"/>
<evidence type="ECO:0000256" key="1">
    <source>
        <dbReference type="ARBA" id="ARBA00022574"/>
    </source>
</evidence>
<dbReference type="Gene3D" id="2.130.10.10">
    <property type="entry name" value="YVTN repeat-like/Quinoprotein amine dehydrogenase"/>
    <property type="match status" value="1"/>
</dbReference>
<accession>A0A2G8L197</accession>